<evidence type="ECO:0000313" key="7">
    <source>
        <dbReference type="EMBL" id="MEI9407734.1"/>
    </source>
</evidence>
<keyword evidence="3 4" id="KW-0808">Transferase</keyword>
<name>A0ABU8KSI0_9HYPH</name>
<keyword evidence="2 7" id="KW-0489">Methyltransferase</keyword>
<dbReference type="GO" id="GO:0008168">
    <property type="term" value="F:methyltransferase activity"/>
    <property type="evidence" value="ECO:0007669"/>
    <property type="project" value="UniProtKB-KW"/>
</dbReference>
<proteinExistence type="inferred from homology"/>
<protein>
    <recommendedName>
        <fullName evidence="4">Methyltransferase</fullName>
        <ecNumber evidence="4">2.1.1.-</ecNumber>
    </recommendedName>
</protein>
<evidence type="ECO:0000313" key="8">
    <source>
        <dbReference type="Proteomes" id="UP001387293"/>
    </source>
</evidence>
<dbReference type="PIRSF" id="PIRSF037567">
    <property type="entry name" value="MTTB_MeTrfase"/>
    <property type="match status" value="1"/>
</dbReference>
<evidence type="ECO:0000256" key="5">
    <source>
        <dbReference type="SAM" id="MobiDB-lite"/>
    </source>
</evidence>
<feature type="domain" description="Aminomethyltransferase C-terminal" evidence="6">
    <location>
        <begin position="6"/>
        <end position="57"/>
    </location>
</feature>
<dbReference type="EMBL" id="JAPYKS010000002">
    <property type="protein sequence ID" value="MEI9407734.1"/>
    <property type="molecule type" value="Genomic_DNA"/>
</dbReference>
<gene>
    <name evidence="7" type="ORF">O7A60_02945</name>
</gene>
<dbReference type="Gene3D" id="2.40.30.110">
    <property type="entry name" value="Aminomethyltransferase beta-barrel domains"/>
    <property type="match status" value="1"/>
</dbReference>
<dbReference type="EC" id="2.1.1.-" evidence="4"/>
<dbReference type="RefSeq" id="WP_337104950.1">
    <property type="nucleotide sequence ID" value="NZ_JAPYKS010000002.1"/>
</dbReference>
<keyword evidence="8" id="KW-1185">Reference proteome</keyword>
<dbReference type="SUPFAM" id="SSF101790">
    <property type="entry name" value="Aminomethyltransferase beta-barrel domain"/>
    <property type="match status" value="1"/>
</dbReference>
<dbReference type="GO" id="GO:0032259">
    <property type="term" value="P:methylation"/>
    <property type="evidence" value="ECO:0007669"/>
    <property type="project" value="UniProtKB-KW"/>
</dbReference>
<evidence type="ECO:0000256" key="1">
    <source>
        <dbReference type="ARBA" id="ARBA00007137"/>
    </source>
</evidence>
<dbReference type="Gene3D" id="3.20.20.480">
    <property type="entry name" value="Trimethylamine methyltransferase-like"/>
    <property type="match status" value="1"/>
</dbReference>
<accession>A0ABU8KSI0</accession>
<reference evidence="7 8" key="1">
    <citation type="submission" date="2022-12" db="EMBL/GenBank/DDBJ databases">
        <authorList>
            <person name="Muema E."/>
        </authorList>
    </citation>
    <scope>NUCLEOTIDE SEQUENCE [LARGE SCALE GENOMIC DNA]</scope>
    <source>
        <strain evidence="8">1326</strain>
    </source>
</reference>
<sequence length="588" mass="62642">MRPPRGFVTSGGFGYTIGKSVALALVDDDFAGEGTQLCVHSVGVERPARVIAVSPYDPPGQGDAAMRREFAMIDEAARDSRRERRRGRTGEAGSESSRKPNYRSLKNPFLPQPIFSDDQVASIHDTALRVLEELGIKVLLPEAREVFARAGALVDPDTDMVRIGRDMVVAALASAPRSIHANAGARARDLSLELGSMTFLAGSGAPNVTDLDRGRRPGTLVAFEELIKLVQHFDVLHMLGPCIEPQDIDNRFRHYAVNRAQLTLSDKFPFVFARGTPQVDDSFEMIRLARGLSEDEFRSGAHCYTVINTNSPRQLDVPMAQGIIDFAKAGQVLIITPFCLAGAMAPITVAGALTLQHAEALAGLTLAQIVRPGAPVVYGSFSSNVDMKSGAPAFGTPEHVKATLGAGQLARFTGLPWRSGGGSAANISDAQAAHETQFALWGSVLSGATVCIHAAGWLEGGLSVSLEKLVTDIEALQTVAELCTATPGDDDAIGFEAIAEVQPGGHFFSASHTMARYRTAFYEPLVADWSNFGNWTQSGSKNATERATGVWKRILADFEPPATAAATSGVLDAFIARRTEEGGAAPVS</sequence>
<dbReference type="InterPro" id="IPR038601">
    <property type="entry name" value="MttB-like_sf"/>
</dbReference>
<feature type="region of interest" description="Disordered" evidence="5">
    <location>
        <begin position="75"/>
        <end position="105"/>
    </location>
</feature>
<dbReference type="Pfam" id="PF06253">
    <property type="entry name" value="MTTB"/>
    <property type="match status" value="1"/>
</dbReference>
<evidence type="ECO:0000256" key="4">
    <source>
        <dbReference type="PIRNR" id="PIRNR037567"/>
    </source>
</evidence>
<dbReference type="InterPro" id="IPR029043">
    <property type="entry name" value="GcvT/YgfZ_C"/>
</dbReference>
<comment type="similarity">
    <text evidence="1 4">Belongs to the trimethylamine methyltransferase family.</text>
</comment>
<dbReference type="InterPro" id="IPR013977">
    <property type="entry name" value="GcvT_C"/>
</dbReference>
<dbReference type="InterPro" id="IPR010426">
    <property type="entry name" value="MTTB_MeTrfase"/>
</dbReference>
<evidence type="ECO:0000256" key="3">
    <source>
        <dbReference type="ARBA" id="ARBA00022679"/>
    </source>
</evidence>
<dbReference type="Pfam" id="PF08669">
    <property type="entry name" value="GCV_T_C"/>
    <property type="match status" value="1"/>
</dbReference>
<organism evidence="7 8">
    <name type="scientific">Mesorhizobium salmacidum</name>
    <dbReference type="NCBI Taxonomy" id="3015171"/>
    <lineage>
        <taxon>Bacteria</taxon>
        <taxon>Pseudomonadati</taxon>
        <taxon>Pseudomonadota</taxon>
        <taxon>Alphaproteobacteria</taxon>
        <taxon>Hyphomicrobiales</taxon>
        <taxon>Phyllobacteriaceae</taxon>
        <taxon>Mesorhizobium</taxon>
    </lineage>
</organism>
<dbReference type="Proteomes" id="UP001387293">
    <property type="component" value="Unassembled WGS sequence"/>
</dbReference>
<evidence type="ECO:0000259" key="6">
    <source>
        <dbReference type="Pfam" id="PF08669"/>
    </source>
</evidence>
<evidence type="ECO:0000256" key="2">
    <source>
        <dbReference type="ARBA" id="ARBA00022603"/>
    </source>
</evidence>
<comment type="caution">
    <text evidence="7">The sequence shown here is derived from an EMBL/GenBank/DDBJ whole genome shotgun (WGS) entry which is preliminary data.</text>
</comment>